<keyword evidence="5 12" id="KW-0436">Ligase</keyword>
<keyword evidence="6 12" id="KW-0547">Nucleotide-binding</keyword>
<dbReference type="GO" id="GO:0004818">
    <property type="term" value="F:glutamate-tRNA ligase activity"/>
    <property type="evidence" value="ECO:0007669"/>
    <property type="project" value="UniProtKB-EC"/>
</dbReference>
<dbReference type="Pfam" id="PF03950">
    <property type="entry name" value="tRNA-synt_1c_C"/>
    <property type="match status" value="1"/>
</dbReference>
<evidence type="ECO:0000256" key="7">
    <source>
        <dbReference type="ARBA" id="ARBA00022840"/>
    </source>
</evidence>
<dbReference type="GO" id="GO:0005829">
    <property type="term" value="C:cytosol"/>
    <property type="evidence" value="ECO:0007669"/>
    <property type="project" value="TreeGrafter"/>
</dbReference>
<dbReference type="GO" id="GO:0005524">
    <property type="term" value="F:ATP binding"/>
    <property type="evidence" value="ECO:0007669"/>
    <property type="project" value="UniProtKB-KW"/>
</dbReference>
<evidence type="ECO:0000256" key="2">
    <source>
        <dbReference type="ARBA" id="ARBA00008927"/>
    </source>
</evidence>
<evidence type="ECO:0000259" key="14">
    <source>
        <dbReference type="Pfam" id="PF03950"/>
    </source>
</evidence>
<comment type="similarity">
    <text evidence="2">Belongs to the class-I aminoacyl-tRNA synthetase family. Glutamate--tRNA ligase type 2 subfamily.</text>
</comment>
<organism evidence="16 17">
    <name type="scientific">Elsinoe ampelina</name>
    <dbReference type="NCBI Taxonomy" id="302913"/>
    <lineage>
        <taxon>Eukaryota</taxon>
        <taxon>Fungi</taxon>
        <taxon>Dikarya</taxon>
        <taxon>Ascomycota</taxon>
        <taxon>Pezizomycotina</taxon>
        <taxon>Dothideomycetes</taxon>
        <taxon>Dothideomycetidae</taxon>
        <taxon>Myriangiales</taxon>
        <taxon>Elsinoaceae</taxon>
        <taxon>Elsinoe</taxon>
    </lineage>
</organism>
<dbReference type="SUPFAM" id="SSF47616">
    <property type="entry name" value="GST C-terminal domain-like"/>
    <property type="match status" value="1"/>
</dbReference>
<dbReference type="PROSITE" id="PS00178">
    <property type="entry name" value="AA_TRNA_LIGASE_I"/>
    <property type="match status" value="1"/>
</dbReference>
<dbReference type="InterPro" id="IPR049437">
    <property type="entry name" value="tRNA-synt_1c_C2"/>
</dbReference>
<dbReference type="InterPro" id="IPR004526">
    <property type="entry name" value="Glu-tRNA-synth_arc/euk"/>
</dbReference>
<accession>A0A6A6G927</accession>
<evidence type="ECO:0000256" key="10">
    <source>
        <dbReference type="ARBA" id="ARBA00030865"/>
    </source>
</evidence>
<feature type="domain" description="Glutamyl/glutaminyl-tRNA synthetase class Ib anti-codon binding" evidence="14">
    <location>
        <begin position="509"/>
        <end position="598"/>
    </location>
</feature>
<name>A0A6A6G927_9PEZI</name>
<dbReference type="AlphaFoldDB" id="A0A6A6G927"/>
<dbReference type="NCBIfam" id="TIGR00463">
    <property type="entry name" value="gltX_arch"/>
    <property type="match status" value="1"/>
</dbReference>
<dbReference type="GO" id="GO:0017102">
    <property type="term" value="C:methionyl glutamyl tRNA synthetase complex"/>
    <property type="evidence" value="ECO:0007669"/>
    <property type="project" value="TreeGrafter"/>
</dbReference>
<dbReference type="Gene3D" id="2.40.240.10">
    <property type="entry name" value="Ribosomal Protein L25, Chain P"/>
    <property type="match status" value="1"/>
</dbReference>
<dbReference type="EMBL" id="ML992508">
    <property type="protein sequence ID" value="KAF2222276.1"/>
    <property type="molecule type" value="Genomic_DNA"/>
</dbReference>
<evidence type="ECO:0000256" key="1">
    <source>
        <dbReference type="ARBA" id="ARBA00004496"/>
    </source>
</evidence>
<dbReference type="PANTHER" id="PTHR43097">
    <property type="entry name" value="GLUTAMINE-TRNA LIGASE"/>
    <property type="match status" value="1"/>
</dbReference>
<dbReference type="Gene3D" id="3.40.50.620">
    <property type="entry name" value="HUPs"/>
    <property type="match status" value="1"/>
</dbReference>
<proteinExistence type="inferred from homology"/>
<evidence type="ECO:0000256" key="12">
    <source>
        <dbReference type="RuleBase" id="RU363037"/>
    </source>
</evidence>
<dbReference type="Gene3D" id="1.20.1050.10">
    <property type="match status" value="1"/>
</dbReference>
<protein>
    <recommendedName>
        <fullName evidence="3">glutamate--tRNA ligase</fullName>
        <ecNumber evidence="3">6.1.1.17</ecNumber>
    </recommendedName>
    <alternativeName>
        <fullName evidence="10">Glutamyl-tRNA synthetase</fullName>
    </alternativeName>
</protein>
<reference evidence="17" key="1">
    <citation type="journal article" date="2020" name="Stud. Mycol.">
        <title>101 Dothideomycetes genomes: A test case for predicting lifestyles and emergence of pathogens.</title>
        <authorList>
            <person name="Haridas S."/>
            <person name="Albert R."/>
            <person name="Binder M."/>
            <person name="Bloem J."/>
            <person name="LaButti K."/>
            <person name="Salamov A."/>
            <person name="Andreopoulos B."/>
            <person name="Baker S."/>
            <person name="Barry K."/>
            <person name="Bills G."/>
            <person name="Bluhm B."/>
            <person name="Cannon C."/>
            <person name="Castanera R."/>
            <person name="Culley D."/>
            <person name="Daum C."/>
            <person name="Ezra D."/>
            <person name="Gonzalez J."/>
            <person name="Henrissat B."/>
            <person name="Kuo A."/>
            <person name="Liang C."/>
            <person name="Lipzen A."/>
            <person name="Lutzoni F."/>
            <person name="Magnuson J."/>
            <person name="Mondo S."/>
            <person name="Nolan M."/>
            <person name="Ohm R."/>
            <person name="Pangilinan J."/>
            <person name="Park H.-J."/>
            <person name="Ramirez L."/>
            <person name="Alfaro M."/>
            <person name="Sun H."/>
            <person name="Tritt A."/>
            <person name="Yoshinaga Y."/>
            <person name="Zwiers L.-H."/>
            <person name="Turgeon B."/>
            <person name="Goodwin S."/>
            <person name="Spatafora J."/>
            <person name="Crous P."/>
            <person name="Grigoriev I."/>
        </authorList>
    </citation>
    <scope>NUCLEOTIDE SEQUENCE [LARGE SCALE GENOMIC DNA]</scope>
    <source>
        <strain evidence="17">CECT 20119</strain>
    </source>
</reference>
<evidence type="ECO:0000259" key="13">
    <source>
        <dbReference type="Pfam" id="PF00749"/>
    </source>
</evidence>
<dbReference type="SUPFAM" id="SSF52374">
    <property type="entry name" value="Nucleotidylyl transferase"/>
    <property type="match status" value="1"/>
</dbReference>
<keyword evidence="4" id="KW-0963">Cytoplasm</keyword>
<sequence>MPRLIISTTGSTDKILPVLLASTYVNKHGDLPFVEVTFEHSDDAEISDAPVKLELDDGLELVRQEVILCKLAAFASLGDNVDYQNVGTWTDKSMRFSNAGYKSLQEHLSELDEHLTLRSYILGHQLSLADVVVYGSLRANHVAMAVVAHQTNVQRWMALVLSVTPWVEESRTALHARLDGSKSSTDSIASMIARAREISGGPVVTRFPPEPSGYLHIGHAKAALLNHVLAHESGGHLVCRFDDTNPSKESQEYQDSILVDLAAIGVKPDRITYSSDYFDAMFQACRKLITSGHAYADDTDGPSMKQQRWHGLESRNREADINMSLAKLDEMRDGTEEGLRWCIRAKISVDNVNKALRDPVIYRCNLEPHHRTGSTWKMYPTYDLCAPLVDSMEGVTLALRTTEYNDRNAQYAWMQQALQLRGVPVWEFGRLSFAQTVLSKRKLSQIVDARAVAGWDDPRIPTIRGLLRRGLTVPALRSFIREQGPSRNVVTLDWSPLWAINKKQIDPVAPRYTAVRTNRMVVLSINGISSTRTEWQPKHTKNPAIGTKKIVYGNRILIDQDDAKTLELDEEVTLMTWGNAVVSKLERVQGHVTTVSMELRLDGNVKETKKKLTWLSSDQDLTPVVLHEFGSLLKKDKLGKDDDLQDCLNICSESMQEAVADCNVRDLLAGTIIQFERYGYYRIDQAAETKVPAQCFKIPTGK</sequence>
<dbReference type="InterPro" id="IPR011035">
    <property type="entry name" value="Ribosomal_bL25/Gln-tRNA_synth"/>
</dbReference>
<evidence type="ECO:0000256" key="4">
    <source>
        <dbReference type="ARBA" id="ARBA00022490"/>
    </source>
</evidence>
<keyword evidence="7 12" id="KW-0067">ATP-binding</keyword>
<dbReference type="SUPFAM" id="SSF50715">
    <property type="entry name" value="Ribosomal protein L25-like"/>
    <property type="match status" value="1"/>
</dbReference>
<dbReference type="OrthoDB" id="10250478at2759"/>
<evidence type="ECO:0000256" key="11">
    <source>
        <dbReference type="ARBA" id="ARBA00048351"/>
    </source>
</evidence>
<keyword evidence="9 12" id="KW-0030">Aminoacyl-tRNA synthetase</keyword>
<dbReference type="PANTHER" id="PTHR43097:SF5">
    <property type="entry name" value="GLUTAMATE--TRNA LIGASE"/>
    <property type="match status" value="1"/>
</dbReference>
<evidence type="ECO:0000256" key="5">
    <source>
        <dbReference type="ARBA" id="ARBA00022598"/>
    </source>
</evidence>
<dbReference type="InterPro" id="IPR050132">
    <property type="entry name" value="Gln/Glu-tRNA_Ligase"/>
</dbReference>
<keyword evidence="8 12" id="KW-0648">Protein biosynthesis</keyword>
<dbReference type="Proteomes" id="UP000799538">
    <property type="component" value="Unassembled WGS sequence"/>
</dbReference>
<dbReference type="InterPro" id="IPR020059">
    <property type="entry name" value="Glu/Gln-tRNA-synth_Ib_codon-bd"/>
</dbReference>
<dbReference type="EC" id="6.1.1.17" evidence="3"/>
<dbReference type="InterPro" id="IPR001412">
    <property type="entry name" value="aa-tRNA-synth_I_CS"/>
</dbReference>
<feature type="domain" description="Glutamyl/glutaminyl-tRNA synthetase class Ib catalytic" evidence="13">
    <location>
        <begin position="203"/>
        <end position="506"/>
    </location>
</feature>
<dbReference type="InterPro" id="IPR000924">
    <property type="entry name" value="Glu/Gln-tRNA-synth"/>
</dbReference>
<comment type="subcellular location">
    <subcellularLocation>
        <location evidence="1">Cytoplasm</location>
    </subcellularLocation>
</comment>
<evidence type="ECO:0000256" key="9">
    <source>
        <dbReference type="ARBA" id="ARBA00023146"/>
    </source>
</evidence>
<dbReference type="PRINTS" id="PR00987">
    <property type="entry name" value="TRNASYNTHGLU"/>
</dbReference>
<dbReference type="Pfam" id="PF20974">
    <property type="entry name" value="tRNA-synt_1c_C2"/>
    <property type="match status" value="1"/>
</dbReference>
<evidence type="ECO:0000256" key="6">
    <source>
        <dbReference type="ARBA" id="ARBA00022741"/>
    </source>
</evidence>
<feature type="domain" description="tRNA synthetases class I (E and Q) anti-codon binding" evidence="15">
    <location>
        <begin position="611"/>
        <end position="684"/>
    </location>
</feature>
<dbReference type="InterPro" id="IPR036282">
    <property type="entry name" value="Glutathione-S-Trfase_C_sf"/>
</dbReference>
<dbReference type="InterPro" id="IPR020056">
    <property type="entry name" value="Rbsml_bL25/Gln-tRNA_synth_N"/>
</dbReference>
<dbReference type="FunFam" id="3.40.50.620:FF:000037">
    <property type="entry name" value="Glutamine--tRNA ligase cytoplasmic"/>
    <property type="match status" value="1"/>
</dbReference>
<evidence type="ECO:0000313" key="16">
    <source>
        <dbReference type="EMBL" id="KAF2222276.1"/>
    </source>
</evidence>
<keyword evidence="17" id="KW-1185">Reference proteome</keyword>
<dbReference type="InterPro" id="IPR020058">
    <property type="entry name" value="Glu/Gln-tRNA-synth_Ib_cat-dom"/>
</dbReference>
<comment type="catalytic activity">
    <reaction evidence="11">
        <text>tRNA(Glu) + L-glutamate + ATP = L-glutamyl-tRNA(Glu) + AMP + diphosphate</text>
        <dbReference type="Rhea" id="RHEA:23540"/>
        <dbReference type="Rhea" id="RHEA-COMP:9663"/>
        <dbReference type="Rhea" id="RHEA-COMP:9680"/>
        <dbReference type="ChEBI" id="CHEBI:29985"/>
        <dbReference type="ChEBI" id="CHEBI:30616"/>
        <dbReference type="ChEBI" id="CHEBI:33019"/>
        <dbReference type="ChEBI" id="CHEBI:78442"/>
        <dbReference type="ChEBI" id="CHEBI:78520"/>
        <dbReference type="ChEBI" id="CHEBI:456215"/>
        <dbReference type="EC" id="6.1.1.17"/>
    </reaction>
</comment>
<evidence type="ECO:0000256" key="3">
    <source>
        <dbReference type="ARBA" id="ARBA00012835"/>
    </source>
</evidence>
<gene>
    <name evidence="16" type="ORF">BDZ85DRAFT_219019</name>
</gene>
<dbReference type="GO" id="GO:0006424">
    <property type="term" value="P:glutamyl-tRNA aminoacylation"/>
    <property type="evidence" value="ECO:0007669"/>
    <property type="project" value="InterPro"/>
</dbReference>
<evidence type="ECO:0000256" key="8">
    <source>
        <dbReference type="ARBA" id="ARBA00022917"/>
    </source>
</evidence>
<dbReference type="Pfam" id="PF00749">
    <property type="entry name" value="tRNA-synt_1c"/>
    <property type="match status" value="1"/>
</dbReference>
<dbReference type="InterPro" id="IPR014729">
    <property type="entry name" value="Rossmann-like_a/b/a_fold"/>
</dbReference>
<evidence type="ECO:0000313" key="17">
    <source>
        <dbReference type="Proteomes" id="UP000799538"/>
    </source>
</evidence>
<evidence type="ECO:0000259" key="15">
    <source>
        <dbReference type="Pfam" id="PF20974"/>
    </source>
</evidence>